<sequence length="441" mass="48849">MVLRSLQPRIARHVVRVPFTDFGSLVLTLYDVEDDISRGLWTDSSPSDVKGKKPFGGQRSVDSTCHRLWLCLIMPPRTLRDPNFLHGHRTAMLCCSIHCETHNALSSTQSSADFCSICFEDTEVVLAIKHAIELGSSEAYRGRVIDRSHSQAATSADSTLVQDGFALCIPSRAWTRDRSLHHFEACHPGSDRPGFGALGCDDIEPEPIMSNGIYEMDGATLGPQMPISFGLVPQVALVQTATVEPLIFPLQRPDAIHLDLESAKPVEGTSVPDEVRVEDAEILRQLQHSGSYFHLEPSSPICPSGQWLDPERLSSGHHHCPRYAPSDFVPPLRPFARMTVLEGRAGAIHSSLHQKVKFIHDGQVVVVQSVGDMFIFAKPVLEISHTDDDLFLTGFTFDEVQTVEIEDFYRDFVAMSFDQHSSTVVLDMMQSMPYFPGIGLG</sequence>
<accession>A0A438CAG6</accession>
<dbReference type="EMBL" id="QGNW01002384">
    <property type="protein sequence ID" value="RVW20230.1"/>
    <property type="molecule type" value="Genomic_DNA"/>
</dbReference>
<name>A0A438CAG6_VITVI</name>
<gene>
    <name evidence="1" type="ORF">CK203_110284</name>
</gene>
<proteinExistence type="predicted"/>
<evidence type="ECO:0000313" key="2">
    <source>
        <dbReference type="Proteomes" id="UP000288805"/>
    </source>
</evidence>
<dbReference type="AlphaFoldDB" id="A0A438CAG6"/>
<evidence type="ECO:0000313" key="1">
    <source>
        <dbReference type="EMBL" id="RVW20230.1"/>
    </source>
</evidence>
<organism evidence="1 2">
    <name type="scientific">Vitis vinifera</name>
    <name type="common">Grape</name>
    <dbReference type="NCBI Taxonomy" id="29760"/>
    <lineage>
        <taxon>Eukaryota</taxon>
        <taxon>Viridiplantae</taxon>
        <taxon>Streptophyta</taxon>
        <taxon>Embryophyta</taxon>
        <taxon>Tracheophyta</taxon>
        <taxon>Spermatophyta</taxon>
        <taxon>Magnoliopsida</taxon>
        <taxon>eudicotyledons</taxon>
        <taxon>Gunneridae</taxon>
        <taxon>Pentapetalae</taxon>
        <taxon>rosids</taxon>
        <taxon>Vitales</taxon>
        <taxon>Vitaceae</taxon>
        <taxon>Viteae</taxon>
        <taxon>Vitis</taxon>
    </lineage>
</organism>
<dbReference type="Proteomes" id="UP000288805">
    <property type="component" value="Unassembled WGS sequence"/>
</dbReference>
<reference evidence="1 2" key="1">
    <citation type="journal article" date="2018" name="PLoS Genet.">
        <title>Population sequencing reveals clonal diversity and ancestral inbreeding in the grapevine cultivar Chardonnay.</title>
        <authorList>
            <person name="Roach M.J."/>
            <person name="Johnson D.L."/>
            <person name="Bohlmann J."/>
            <person name="van Vuuren H.J."/>
            <person name="Jones S.J."/>
            <person name="Pretorius I.S."/>
            <person name="Schmidt S.A."/>
            <person name="Borneman A.R."/>
        </authorList>
    </citation>
    <scope>NUCLEOTIDE SEQUENCE [LARGE SCALE GENOMIC DNA]</scope>
    <source>
        <strain evidence="2">cv. Chardonnay</strain>
        <tissue evidence="1">Leaf</tissue>
    </source>
</reference>
<protein>
    <submittedName>
        <fullName evidence="1">Uncharacterized protein</fullName>
    </submittedName>
</protein>
<comment type="caution">
    <text evidence="1">The sequence shown here is derived from an EMBL/GenBank/DDBJ whole genome shotgun (WGS) entry which is preliminary data.</text>
</comment>